<evidence type="ECO:0000313" key="6">
    <source>
        <dbReference type="EMBL" id="CAF3589289.1"/>
    </source>
</evidence>
<gene>
    <name evidence="5" type="ORF">GPM918_LOCUS3672</name>
    <name evidence="6" type="ORF">SRO942_LOCUS3672</name>
</gene>
<keyword evidence="1" id="KW-1015">Disulfide bond</keyword>
<dbReference type="SUPFAM" id="SSF49854">
    <property type="entry name" value="Spermadhesin, CUB domain"/>
    <property type="match status" value="1"/>
</dbReference>
<dbReference type="InterPro" id="IPR042333">
    <property type="entry name" value="LRAD2/Mig-13-like"/>
</dbReference>
<dbReference type="InterPro" id="IPR002172">
    <property type="entry name" value="LDrepeatLR_classA_rpt"/>
</dbReference>
<dbReference type="InterPro" id="IPR035914">
    <property type="entry name" value="Sperma_CUB_dom_sf"/>
</dbReference>
<accession>A0A813SQG7</accession>
<evidence type="ECO:0000259" key="4">
    <source>
        <dbReference type="PROSITE" id="PS01180"/>
    </source>
</evidence>
<proteinExistence type="predicted"/>
<comment type="caution">
    <text evidence="5">The sequence shown here is derived from an EMBL/GenBank/DDBJ whole genome shotgun (WGS) entry which is preliminary data.</text>
</comment>
<dbReference type="EMBL" id="CAJNOQ010000461">
    <property type="protein sequence ID" value="CAF0803985.1"/>
    <property type="molecule type" value="Genomic_DNA"/>
</dbReference>
<dbReference type="PROSITE" id="PS01180">
    <property type="entry name" value="CUB"/>
    <property type="match status" value="1"/>
</dbReference>
<dbReference type="InterPro" id="IPR000859">
    <property type="entry name" value="CUB_dom"/>
</dbReference>
<keyword evidence="3" id="KW-0472">Membrane</keyword>
<protein>
    <recommendedName>
        <fullName evidence="4">CUB domain-containing protein</fullName>
    </recommendedName>
</protein>
<evidence type="ECO:0000256" key="2">
    <source>
        <dbReference type="PROSITE-ProRule" id="PRU00059"/>
    </source>
</evidence>
<dbReference type="CDD" id="cd00112">
    <property type="entry name" value="LDLa"/>
    <property type="match status" value="1"/>
</dbReference>
<dbReference type="AlphaFoldDB" id="A0A813SQG7"/>
<sequence>MISNPTKAEGLKKGKVCGEGHRIEGAIVKSHLFEKYHDFEDCFMTFKTRREGLKMRIQFLLMDLNDVLSGTQCLDKVLLYNSFNMSREHLLGSEHCGKYSSTDRTSYVSTSGIVTIHFVTDGGQVASKGFIIILSAFRNPTLGNPCDSEDEYRCRNNECISSTLKCDNNSDENDDSCSGNLSKHNKRWQHLHGILIACGIIILFVGTILFIAYWICRRCIHRQPTVKHVNNYETIHNSVHNDAIHNGSNNKNELKATRVVLKTKNCNNKTLDENYGTL</sequence>
<evidence type="ECO:0000256" key="3">
    <source>
        <dbReference type="SAM" id="Phobius"/>
    </source>
</evidence>
<name>A0A813SQG7_9BILA</name>
<evidence type="ECO:0000256" key="1">
    <source>
        <dbReference type="ARBA" id="ARBA00023157"/>
    </source>
</evidence>
<keyword evidence="7" id="KW-1185">Reference proteome</keyword>
<dbReference type="Proteomes" id="UP000663829">
    <property type="component" value="Unassembled WGS sequence"/>
</dbReference>
<keyword evidence="3" id="KW-0812">Transmembrane</keyword>
<organism evidence="5 7">
    <name type="scientific">Didymodactylos carnosus</name>
    <dbReference type="NCBI Taxonomy" id="1234261"/>
    <lineage>
        <taxon>Eukaryota</taxon>
        <taxon>Metazoa</taxon>
        <taxon>Spiralia</taxon>
        <taxon>Gnathifera</taxon>
        <taxon>Rotifera</taxon>
        <taxon>Eurotatoria</taxon>
        <taxon>Bdelloidea</taxon>
        <taxon>Philodinida</taxon>
        <taxon>Philodinidae</taxon>
        <taxon>Didymodactylos</taxon>
    </lineage>
</organism>
<feature type="domain" description="CUB" evidence="4">
    <location>
        <begin position="17"/>
        <end position="137"/>
    </location>
</feature>
<evidence type="ECO:0000313" key="5">
    <source>
        <dbReference type="EMBL" id="CAF0803985.1"/>
    </source>
</evidence>
<reference evidence="5" key="1">
    <citation type="submission" date="2021-02" db="EMBL/GenBank/DDBJ databases">
        <authorList>
            <person name="Nowell W R."/>
        </authorList>
    </citation>
    <scope>NUCLEOTIDE SEQUENCE</scope>
</reference>
<keyword evidence="3" id="KW-1133">Transmembrane helix</keyword>
<dbReference type="OrthoDB" id="6514358at2759"/>
<dbReference type="PANTHER" id="PTHR24652">
    <property type="entry name" value="LOW-DENSITY LIPOPROTEIN RECEPTOR CLASS A DOMAIN-CONTAINING PROTEIN 2"/>
    <property type="match status" value="1"/>
</dbReference>
<dbReference type="Proteomes" id="UP000681722">
    <property type="component" value="Unassembled WGS sequence"/>
</dbReference>
<dbReference type="Gene3D" id="2.60.120.290">
    <property type="entry name" value="Spermadhesin, CUB domain"/>
    <property type="match status" value="1"/>
</dbReference>
<comment type="caution">
    <text evidence="2">Lacks conserved residue(s) required for the propagation of feature annotation.</text>
</comment>
<feature type="transmembrane region" description="Helical" evidence="3">
    <location>
        <begin position="193"/>
        <end position="215"/>
    </location>
</feature>
<dbReference type="EMBL" id="CAJOBC010000461">
    <property type="protein sequence ID" value="CAF3589289.1"/>
    <property type="molecule type" value="Genomic_DNA"/>
</dbReference>
<dbReference type="PANTHER" id="PTHR24652:SF67">
    <property type="entry name" value="LOW-DENSITY LIPOPROTEIN RECEPTOR CLASS A DOMAIN-CONTAINING PROTEIN 2"/>
    <property type="match status" value="1"/>
</dbReference>
<evidence type="ECO:0000313" key="7">
    <source>
        <dbReference type="Proteomes" id="UP000663829"/>
    </source>
</evidence>